<dbReference type="SUPFAM" id="SSF52833">
    <property type="entry name" value="Thioredoxin-like"/>
    <property type="match status" value="1"/>
</dbReference>
<protein>
    <submittedName>
        <fullName evidence="1">Dithiol-disulfide isomerase</fullName>
    </submittedName>
</protein>
<dbReference type="AlphaFoldDB" id="A0A6F9XQ53"/>
<dbReference type="Pfam" id="PF13743">
    <property type="entry name" value="Thioredoxin_5"/>
    <property type="match status" value="1"/>
</dbReference>
<name>A0A6F9XQ53_9LACO</name>
<dbReference type="InterPro" id="IPR036249">
    <property type="entry name" value="Thioredoxin-like_sf"/>
</dbReference>
<organism evidence="1">
    <name type="scientific">Ligilactobacillus agilis</name>
    <dbReference type="NCBI Taxonomy" id="1601"/>
    <lineage>
        <taxon>Bacteria</taxon>
        <taxon>Bacillati</taxon>
        <taxon>Bacillota</taxon>
        <taxon>Bacilli</taxon>
        <taxon>Lactobacillales</taxon>
        <taxon>Lactobacillaceae</taxon>
        <taxon>Ligilactobacillus</taxon>
    </lineage>
</organism>
<comment type="caution">
    <text evidence="1">The sequence shown here is derived from an EMBL/GenBank/DDBJ whole genome shotgun (WGS) entry which is preliminary data.</text>
</comment>
<accession>A0A6F9XQ53</accession>
<keyword evidence="1" id="KW-0413">Isomerase</keyword>
<dbReference type="Proteomes" id="UP000494265">
    <property type="component" value="Unassembled WGS sequence"/>
</dbReference>
<dbReference type="Gene3D" id="3.40.30.10">
    <property type="entry name" value="Glutaredoxin"/>
    <property type="match status" value="1"/>
</dbReference>
<evidence type="ECO:0000313" key="1">
    <source>
        <dbReference type="EMBL" id="GET07290.1"/>
    </source>
</evidence>
<gene>
    <name evidence="1" type="primary">frnE</name>
    <name evidence="1" type="ORF">SY212_23200</name>
</gene>
<proteinExistence type="predicted"/>
<dbReference type="EMBL" id="BLAM01000228">
    <property type="protein sequence ID" value="GET07290.1"/>
    <property type="molecule type" value="Genomic_DNA"/>
</dbReference>
<reference evidence="1" key="1">
    <citation type="submission" date="2019-10" db="EMBL/GenBank/DDBJ databases">
        <title>Lactobacillus agilis SY212 Whole Genome Sequencing Project.</title>
        <authorList>
            <person name="Suzuki S."/>
            <person name="Endo A."/>
            <person name="Maeno S."/>
            <person name="Shiwa Y."/>
            <person name="Matsutani M."/>
            <person name="Kajikawa A."/>
        </authorList>
    </citation>
    <scope>NUCLEOTIDE SEQUENCE</scope>
    <source>
        <strain evidence="1">SY212</strain>
    </source>
</reference>
<dbReference type="GO" id="GO:0016853">
    <property type="term" value="F:isomerase activity"/>
    <property type="evidence" value="ECO:0007669"/>
    <property type="project" value="UniProtKB-KW"/>
</dbReference>
<sequence length="216" mass="24543">MLEMYLFINPLGAVCYQAEQDILTLVARSDKQINFRFIPLLTLKTVTSVMKTRHIPLGDLEQRNKLAKELYQAALDCKAALFQGKKKGRAFLLYIQQAFLNSPTSYNEALALSAAKACKLDVDMFLEDRQSEFTEHQFQQDQQLAAKMNVTDHPTLVLYNLEGFDCGVAVTGCDSFDVLESIIHGNIPRELILEHQTRQRLHPLKNQKNLTCPLVN</sequence>